<feature type="compositionally biased region" description="Acidic residues" evidence="8">
    <location>
        <begin position="208"/>
        <end position="226"/>
    </location>
</feature>
<dbReference type="Gramene" id="Vigun01g196700.1.v1.2">
    <property type="protein sequence ID" value="Vigun01g196700.1.v1.2"/>
    <property type="gene ID" value="Vigun01g196700.v1.2"/>
</dbReference>
<keyword evidence="4 6" id="KW-0067">ATP-binding</keyword>
<dbReference type="FunFam" id="3.40.50.300:FF:001885">
    <property type="entry name" value="DNA mismatch repair protein"/>
    <property type="match status" value="1"/>
</dbReference>
<dbReference type="SUPFAM" id="SSF55271">
    <property type="entry name" value="DNA repair protein MutS, domain I"/>
    <property type="match status" value="1"/>
</dbReference>
<dbReference type="Pfam" id="PF01624">
    <property type="entry name" value="MutS_I"/>
    <property type="match status" value="1"/>
</dbReference>
<dbReference type="InterPro" id="IPR016151">
    <property type="entry name" value="DNA_mismatch_repair_MutS_N"/>
</dbReference>
<protein>
    <recommendedName>
        <fullName evidence="6">DNA mismatch repair protein</fullName>
    </recommendedName>
</protein>
<feature type="domain" description="Tudor" evidence="9">
    <location>
        <begin position="90"/>
        <end position="148"/>
    </location>
</feature>
<dbReference type="Gene3D" id="3.40.1170.10">
    <property type="entry name" value="DNA repair protein MutS, domain I"/>
    <property type="match status" value="1"/>
</dbReference>
<evidence type="ECO:0000256" key="3">
    <source>
        <dbReference type="ARBA" id="ARBA00022763"/>
    </source>
</evidence>
<dbReference type="InterPro" id="IPR007696">
    <property type="entry name" value="DNA_mismatch_repair_MutS_core"/>
</dbReference>
<dbReference type="OrthoDB" id="10252754at2759"/>
<dbReference type="SUPFAM" id="SSF48334">
    <property type="entry name" value="DNA repair protein MutS, domain III"/>
    <property type="match status" value="1"/>
</dbReference>
<dbReference type="Proteomes" id="UP000501690">
    <property type="component" value="Linkage Group LG6"/>
</dbReference>
<dbReference type="PANTHER" id="PTHR11361">
    <property type="entry name" value="DNA MISMATCH REPAIR PROTEIN MUTS FAMILY MEMBER"/>
    <property type="match status" value="1"/>
</dbReference>
<dbReference type="SMART" id="SM00533">
    <property type="entry name" value="MUTSd"/>
    <property type="match status" value="1"/>
</dbReference>
<dbReference type="Gene3D" id="2.30.30.140">
    <property type="match status" value="1"/>
</dbReference>
<dbReference type="InterPro" id="IPR007695">
    <property type="entry name" value="DNA_mismatch_repair_MutS-lik_N"/>
</dbReference>
<evidence type="ECO:0000256" key="7">
    <source>
        <dbReference type="RuleBase" id="RU003756"/>
    </source>
</evidence>
<keyword evidence="2 6" id="KW-0547">Nucleotide-binding</keyword>
<evidence type="ECO:0000313" key="13">
    <source>
        <dbReference type="Proteomes" id="UP000501690"/>
    </source>
</evidence>
<dbReference type="GO" id="GO:0005524">
    <property type="term" value="F:ATP binding"/>
    <property type="evidence" value="ECO:0007669"/>
    <property type="project" value="UniProtKB-UniRule"/>
</dbReference>
<evidence type="ECO:0000259" key="9">
    <source>
        <dbReference type="SMART" id="SM00333"/>
    </source>
</evidence>
<dbReference type="GO" id="GO:0005634">
    <property type="term" value="C:nucleus"/>
    <property type="evidence" value="ECO:0007669"/>
    <property type="project" value="TreeGrafter"/>
</dbReference>
<feature type="compositionally biased region" description="Acidic residues" evidence="8">
    <location>
        <begin position="183"/>
        <end position="197"/>
    </location>
</feature>
<dbReference type="InterPro" id="IPR002999">
    <property type="entry name" value="Tudor"/>
</dbReference>
<dbReference type="InterPro" id="IPR017261">
    <property type="entry name" value="DNA_mismatch_repair_MutS/MSH"/>
</dbReference>
<evidence type="ECO:0000256" key="5">
    <source>
        <dbReference type="ARBA" id="ARBA00023125"/>
    </source>
</evidence>
<dbReference type="PANTHER" id="PTHR11361:SF150">
    <property type="entry name" value="DNA MISMATCH REPAIR PROTEIN MSH6"/>
    <property type="match status" value="1"/>
</dbReference>
<feature type="compositionally biased region" description="Polar residues" evidence="8">
    <location>
        <begin position="1"/>
        <end position="40"/>
    </location>
</feature>
<dbReference type="NCBIfam" id="NF003810">
    <property type="entry name" value="PRK05399.1"/>
    <property type="match status" value="1"/>
</dbReference>
<gene>
    <name evidence="12" type="ORF">DEO72_LG6g3000</name>
</gene>
<dbReference type="InterPro" id="IPR007860">
    <property type="entry name" value="DNA_mmatch_repair_MutS_con_dom"/>
</dbReference>
<dbReference type="EMBL" id="CP039350">
    <property type="protein sequence ID" value="QCD98281.1"/>
    <property type="molecule type" value="Genomic_DNA"/>
</dbReference>
<keyword evidence="5 6" id="KW-0238">DNA-binding</keyword>
<dbReference type="Pfam" id="PF05188">
    <property type="entry name" value="MutS_II"/>
    <property type="match status" value="1"/>
</dbReference>
<feature type="region of interest" description="Disordered" evidence="8">
    <location>
        <begin position="1"/>
        <end position="72"/>
    </location>
</feature>
<proteinExistence type="inferred from homology"/>
<dbReference type="SUPFAM" id="SSF63748">
    <property type="entry name" value="Tudor/PWWP/MBT"/>
    <property type="match status" value="1"/>
</dbReference>
<feature type="compositionally biased region" description="Basic and acidic residues" evidence="8">
    <location>
        <begin position="243"/>
        <end position="252"/>
    </location>
</feature>
<dbReference type="Pfam" id="PF05190">
    <property type="entry name" value="MutS_IV"/>
    <property type="match status" value="1"/>
</dbReference>
<feature type="region of interest" description="Disordered" evidence="8">
    <location>
        <begin position="167"/>
        <end position="255"/>
    </location>
</feature>
<accession>A0A4D6MCZ1</accession>
<feature type="domain" description="DNA mismatch repair protein MutS core" evidence="10">
    <location>
        <begin position="668"/>
        <end position="1009"/>
    </location>
</feature>
<dbReference type="Pfam" id="PF05192">
    <property type="entry name" value="MutS_III"/>
    <property type="match status" value="1"/>
</dbReference>
<feature type="compositionally biased region" description="Low complexity" evidence="8">
    <location>
        <begin position="50"/>
        <end position="72"/>
    </location>
</feature>
<dbReference type="InterPro" id="IPR045076">
    <property type="entry name" value="MutS"/>
</dbReference>
<dbReference type="GO" id="GO:0006298">
    <property type="term" value="P:mismatch repair"/>
    <property type="evidence" value="ECO:0007669"/>
    <property type="project" value="InterPro"/>
</dbReference>
<evidence type="ECO:0000256" key="2">
    <source>
        <dbReference type="ARBA" id="ARBA00022741"/>
    </source>
</evidence>
<dbReference type="GO" id="GO:0140664">
    <property type="term" value="F:ATP-dependent DNA damage sensor activity"/>
    <property type="evidence" value="ECO:0007669"/>
    <property type="project" value="InterPro"/>
</dbReference>
<evidence type="ECO:0000259" key="10">
    <source>
        <dbReference type="SMART" id="SM00533"/>
    </source>
</evidence>
<comment type="function">
    <text evidence="6 7">Component of the post-replicative DNA mismatch repair system (MMR).</text>
</comment>
<comment type="similarity">
    <text evidence="1 6 7">Belongs to the DNA mismatch repair MutS family.</text>
</comment>
<dbReference type="CDD" id="cd20404">
    <property type="entry name" value="Tudor_Agenet_AtEML-like"/>
    <property type="match status" value="1"/>
</dbReference>
<evidence type="ECO:0000256" key="4">
    <source>
        <dbReference type="ARBA" id="ARBA00022840"/>
    </source>
</evidence>
<dbReference type="InterPro" id="IPR007861">
    <property type="entry name" value="DNA_mismatch_repair_MutS_clamp"/>
</dbReference>
<dbReference type="Gene3D" id="3.40.50.300">
    <property type="entry name" value="P-loop containing nucleotide triphosphate hydrolases"/>
    <property type="match status" value="1"/>
</dbReference>
<evidence type="ECO:0000313" key="12">
    <source>
        <dbReference type="EMBL" id="QCD98281.1"/>
    </source>
</evidence>
<dbReference type="SMART" id="SM00534">
    <property type="entry name" value="MUTSac"/>
    <property type="match status" value="1"/>
</dbReference>
<dbReference type="FunFam" id="1.10.1420.10:FF:000005">
    <property type="entry name" value="DNA mismatch repair protein"/>
    <property type="match status" value="1"/>
</dbReference>
<dbReference type="Pfam" id="PF00488">
    <property type="entry name" value="MutS_V"/>
    <property type="match status" value="1"/>
</dbReference>
<dbReference type="PIRSF" id="PIRSF037677">
    <property type="entry name" value="DNA_mis_repair_Msh6"/>
    <property type="match status" value="1"/>
</dbReference>
<dbReference type="InterPro" id="IPR000432">
    <property type="entry name" value="DNA_mismatch_repair_MutS_C"/>
</dbReference>
<keyword evidence="6 7" id="KW-0234">DNA repair</keyword>
<evidence type="ECO:0000259" key="11">
    <source>
        <dbReference type="SMART" id="SM00534"/>
    </source>
</evidence>
<reference evidence="12 13" key="1">
    <citation type="submission" date="2019-04" db="EMBL/GenBank/DDBJ databases">
        <title>An improved genome assembly and genetic linkage map for asparagus bean, Vigna unguiculata ssp. sesquipedialis.</title>
        <authorList>
            <person name="Xia Q."/>
            <person name="Zhang R."/>
            <person name="Dong Y."/>
        </authorList>
    </citation>
    <scope>NUCLEOTIDE SEQUENCE [LARGE SCALE GENOMIC DNA]</scope>
    <source>
        <tissue evidence="12">Leaf</tissue>
    </source>
</reference>
<dbReference type="InterPro" id="IPR036187">
    <property type="entry name" value="DNA_mismatch_repair_MutS_sf"/>
</dbReference>
<dbReference type="FunFam" id="3.40.1170.10:FF:000002">
    <property type="entry name" value="DNA mismatch repair protein"/>
    <property type="match status" value="1"/>
</dbReference>
<feature type="domain" description="DNA mismatch repair proteins mutS family" evidence="11">
    <location>
        <begin position="1029"/>
        <end position="1221"/>
    </location>
</feature>
<name>A0A4D6MCZ1_VIGUN</name>
<keyword evidence="3 6" id="KW-0227">DNA damage</keyword>
<evidence type="ECO:0000256" key="1">
    <source>
        <dbReference type="ARBA" id="ARBA00006271"/>
    </source>
</evidence>
<dbReference type="Gene3D" id="3.30.420.110">
    <property type="entry name" value="MutS, connector domain"/>
    <property type="match status" value="1"/>
</dbReference>
<dbReference type="GO" id="GO:0030983">
    <property type="term" value="F:mismatched DNA binding"/>
    <property type="evidence" value="ECO:0007669"/>
    <property type="project" value="UniProtKB-UniRule"/>
</dbReference>
<dbReference type="SMART" id="SM00333">
    <property type="entry name" value="TUDOR"/>
    <property type="match status" value="1"/>
</dbReference>
<dbReference type="InterPro" id="IPR036678">
    <property type="entry name" value="MutS_con_dom_sf"/>
</dbReference>
<sequence>MGPSRRNSNGRSPLVNQQRQITSFFTKTPSPSPTLAKTNQKPNPNHDSDSNPSPSSTTLTPSPLNPKPNKSLLVIGASVSPPSASSSLYGQEVVGRRVKVYWPLDKAWYEGSVKSFDKSTSKHVVRYLDDEEESLILAQEKIEWLHESSTKKLKRLRRGFSDIRKMEIDEEELKEESNKGEEEQQDNVNDDDDSNDEDWGKNAASLEDAGDGEEDTDLEDEDEEDVAGSAKGKKVEAKKRKLSATDKLEPAKKSKSGVEVCKGSFKLSVMEPTTNLEIKKTSSGDDNVSFTETSERFASREAQKLRFLKVDRRDAKRRRPGDENYDSRTLYLPPDFLRSLSEGQKQWWEFKSRHMDKVLFFKMGKFYELFEMDAHVGVKELDLQYMKGDQPHCGFPEKNFSMNVEKLARKGYRVLVVEQTETPEQLELRRKEKGSKDKVVRREICAVVTKGTLTDGELLSANPEAAYLMSLTEHHEKLPNEISDHNYGVCIVDVATSRVILGQFKDDLDCSALCSILSEIRPVEIVKPAKLLSAETERALLKHTRNPLVNELVPGVEFWDAGKTLDQLKKIYGNASDVSVEDNGLDCLPDVLQELVKTGDKSISALSALGGALYYLKQSFLDERLLRFAQFELLPQSGFEELASKHYMVLDVAAMENLEIFENSRNGDSSGTLYAQLNQCVTAFGKRLLKTWLARPLCHVESIKERQEAVAGLKGVNLPSALEFRRALSKLPDMERLLARIFCSSEASGRNANKVILYEDAAKKQVQEFIAALCGCEQMLEACSSLGVILNNVQSRQLHHLLTPGKGLPDVLMELNHFKDAFDWVEANSSGRIIPHEGVDTEYASACKAVKEIESNLLKHLKGQRELLGDTSIVYVTVGKDVYLLEVPENLSRNIPRDYELRSSRKGFFRYWTPDIKIYLKELSQAELERESLLKNTLQRLIGRFCENHTKWKQLVSATAELDLLISLAIAGDYYEGPTCTPTFVGTLCTKGAPYLHAKSLGHPVLRSDTLGKGAFVPNDITIGGSDHASFILLTGPNMGGKSTLLRQVCLTVILAQVGADVPAESFDLSPVDRIFVRMGAKDNIMAGQSTFLTELSETATMLSSATRNSLVALDELGRGTATSDGQAIAESVLEHFVRKVQCRGLFSTHYHRLAVDYINDPKVCLSHMACQVGDGIAGLDEVTFLYRLTPGACPKSYGVNVARIAGLPTSVLQKAAAKSREFEASYGKCRKGSSETNSPNKIWVDEIAAIIRKLTEVATNLSCQETLSVSSLRELQDKARESMQRC</sequence>
<organism evidence="12 13">
    <name type="scientific">Vigna unguiculata</name>
    <name type="common">Cowpea</name>
    <dbReference type="NCBI Taxonomy" id="3917"/>
    <lineage>
        <taxon>Eukaryota</taxon>
        <taxon>Viridiplantae</taxon>
        <taxon>Streptophyta</taxon>
        <taxon>Embryophyta</taxon>
        <taxon>Tracheophyta</taxon>
        <taxon>Spermatophyta</taxon>
        <taxon>Magnoliopsida</taxon>
        <taxon>eudicotyledons</taxon>
        <taxon>Gunneridae</taxon>
        <taxon>Pentapetalae</taxon>
        <taxon>rosids</taxon>
        <taxon>fabids</taxon>
        <taxon>Fabales</taxon>
        <taxon>Fabaceae</taxon>
        <taxon>Papilionoideae</taxon>
        <taxon>50 kb inversion clade</taxon>
        <taxon>NPAAA clade</taxon>
        <taxon>indigoferoid/millettioid clade</taxon>
        <taxon>Phaseoleae</taxon>
        <taxon>Vigna</taxon>
    </lineage>
</organism>
<evidence type="ECO:0000256" key="8">
    <source>
        <dbReference type="SAM" id="MobiDB-lite"/>
    </source>
</evidence>
<evidence type="ECO:0000256" key="6">
    <source>
        <dbReference type="PIRNR" id="PIRNR037677"/>
    </source>
</evidence>
<keyword evidence="13" id="KW-1185">Reference proteome</keyword>
<dbReference type="InterPro" id="IPR027417">
    <property type="entry name" value="P-loop_NTPase"/>
</dbReference>
<dbReference type="SUPFAM" id="SSF52540">
    <property type="entry name" value="P-loop containing nucleoside triphosphate hydrolases"/>
    <property type="match status" value="1"/>
</dbReference>
<dbReference type="Gene3D" id="1.10.1420.10">
    <property type="match status" value="2"/>
</dbReference>
<dbReference type="SUPFAM" id="SSF53150">
    <property type="entry name" value="DNA repair protein MutS, domain II"/>
    <property type="match status" value="1"/>
</dbReference>